<dbReference type="Pfam" id="PF01738">
    <property type="entry name" value="DLH"/>
    <property type="match status" value="1"/>
</dbReference>
<sequence length="91" mass="9819">MSFCSHCVQGVRHEGTPEGKFETIGGVKTYVALPTTDYPKDKAILFLTDVFGPELPNNLLLADSYAKNGFQVYLPDLFDGDPVPAEGLSPG</sequence>
<dbReference type="Gene3D" id="3.40.50.1820">
    <property type="entry name" value="alpha/beta hydrolase"/>
    <property type="match status" value="1"/>
</dbReference>
<dbReference type="STRING" id="135208.A0A4Y9ZJ06"/>
<reference evidence="2 3" key="1">
    <citation type="submission" date="2019-02" db="EMBL/GenBank/DDBJ databases">
        <title>Genome sequencing of the rare red list fungi Hericium alpestre (H. flagellum).</title>
        <authorList>
            <person name="Buettner E."/>
            <person name="Kellner H."/>
        </authorList>
    </citation>
    <scope>NUCLEOTIDE SEQUENCE [LARGE SCALE GENOMIC DNA]</scope>
    <source>
        <strain evidence="2 3">DSM 108284</strain>
    </source>
</reference>
<evidence type="ECO:0000313" key="2">
    <source>
        <dbReference type="EMBL" id="TFY74575.1"/>
    </source>
</evidence>
<feature type="domain" description="Dienelactone hydrolase" evidence="1">
    <location>
        <begin position="28"/>
        <end position="81"/>
    </location>
</feature>
<dbReference type="OrthoDB" id="10019231at2759"/>
<name>A0A4Y9ZJ06_9AGAM</name>
<gene>
    <name evidence="2" type="ORF">EWM64_g9435</name>
</gene>
<evidence type="ECO:0000313" key="3">
    <source>
        <dbReference type="Proteomes" id="UP000298061"/>
    </source>
</evidence>
<dbReference type="InterPro" id="IPR002925">
    <property type="entry name" value="Dienelactn_hydro"/>
</dbReference>
<protein>
    <recommendedName>
        <fullName evidence="1">Dienelactone hydrolase domain-containing protein</fullName>
    </recommendedName>
</protein>
<comment type="caution">
    <text evidence="2">The sequence shown here is derived from an EMBL/GenBank/DDBJ whole genome shotgun (WGS) entry which is preliminary data.</text>
</comment>
<dbReference type="EMBL" id="SFCI01002003">
    <property type="protein sequence ID" value="TFY74575.1"/>
    <property type="molecule type" value="Genomic_DNA"/>
</dbReference>
<dbReference type="InterPro" id="IPR029058">
    <property type="entry name" value="AB_hydrolase_fold"/>
</dbReference>
<dbReference type="PANTHER" id="PTHR17630">
    <property type="entry name" value="DIENELACTONE HYDROLASE"/>
    <property type="match status" value="1"/>
</dbReference>
<proteinExistence type="predicted"/>
<evidence type="ECO:0000259" key="1">
    <source>
        <dbReference type="Pfam" id="PF01738"/>
    </source>
</evidence>
<dbReference type="PANTHER" id="PTHR17630:SF44">
    <property type="entry name" value="PROTEIN AIM2"/>
    <property type="match status" value="1"/>
</dbReference>
<dbReference type="Proteomes" id="UP000298061">
    <property type="component" value="Unassembled WGS sequence"/>
</dbReference>
<organism evidence="2 3">
    <name type="scientific">Hericium alpestre</name>
    <dbReference type="NCBI Taxonomy" id="135208"/>
    <lineage>
        <taxon>Eukaryota</taxon>
        <taxon>Fungi</taxon>
        <taxon>Dikarya</taxon>
        <taxon>Basidiomycota</taxon>
        <taxon>Agaricomycotina</taxon>
        <taxon>Agaricomycetes</taxon>
        <taxon>Russulales</taxon>
        <taxon>Hericiaceae</taxon>
        <taxon>Hericium</taxon>
    </lineage>
</organism>
<accession>A0A4Y9ZJ06</accession>
<dbReference type="GO" id="GO:0016787">
    <property type="term" value="F:hydrolase activity"/>
    <property type="evidence" value="ECO:0007669"/>
    <property type="project" value="InterPro"/>
</dbReference>
<dbReference type="AlphaFoldDB" id="A0A4Y9ZJ06"/>
<keyword evidence="3" id="KW-1185">Reference proteome</keyword>
<feature type="non-terminal residue" evidence="2">
    <location>
        <position position="91"/>
    </location>
</feature>